<proteinExistence type="predicted"/>
<evidence type="ECO:0000313" key="2">
    <source>
        <dbReference type="Proteomes" id="UP001373714"/>
    </source>
</evidence>
<dbReference type="Proteomes" id="UP001373714">
    <property type="component" value="Unassembled WGS sequence"/>
</dbReference>
<gene>
    <name evidence="1" type="ORF">TWF730_008893</name>
</gene>
<dbReference type="EMBL" id="JAVHNS010000005">
    <property type="protein sequence ID" value="KAK6354493.1"/>
    <property type="molecule type" value="Genomic_DNA"/>
</dbReference>
<accession>A0AAV9V7H0</accession>
<comment type="caution">
    <text evidence="1">The sequence shown here is derived from an EMBL/GenBank/DDBJ whole genome shotgun (WGS) entry which is preliminary data.</text>
</comment>
<reference evidence="1 2" key="1">
    <citation type="submission" date="2019-10" db="EMBL/GenBank/DDBJ databases">
        <authorList>
            <person name="Palmer J.M."/>
        </authorList>
    </citation>
    <scope>NUCLEOTIDE SEQUENCE [LARGE SCALE GENOMIC DNA]</scope>
    <source>
        <strain evidence="1 2">TWF730</strain>
    </source>
</reference>
<name>A0AAV9V7H0_9PEZI</name>
<dbReference type="AlphaFoldDB" id="A0AAV9V7H0"/>
<keyword evidence="2" id="KW-1185">Reference proteome</keyword>
<protein>
    <submittedName>
        <fullName evidence="1">Uncharacterized protein</fullName>
    </submittedName>
</protein>
<evidence type="ECO:0000313" key="1">
    <source>
        <dbReference type="EMBL" id="KAK6354493.1"/>
    </source>
</evidence>
<sequence>MATTDAISLSPKIKRHKQYTLVIPLDLQRGCVLLGHELRGFGEAPGIGYECHNHETSARKGSVALEDERPAGFIGPMLPPGTVFEDVAGNPLIGLVS</sequence>
<organism evidence="1 2">
    <name type="scientific">Orbilia blumenaviensis</name>
    <dbReference type="NCBI Taxonomy" id="1796055"/>
    <lineage>
        <taxon>Eukaryota</taxon>
        <taxon>Fungi</taxon>
        <taxon>Dikarya</taxon>
        <taxon>Ascomycota</taxon>
        <taxon>Pezizomycotina</taxon>
        <taxon>Orbiliomycetes</taxon>
        <taxon>Orbiliales</taxon>
        <taxon>Orbiliaceae</taxon>
        <taxon>Orbilia</taxon>
    </lineage>
</organism>